<feature type="chain" id="PRO_5047368928" description="Ricin B lectin domain-containing protein" evidence="1">
    <location>
        <begin position="34"/>
        <end position="171"/>
    </location>
</feature>
<evidence type="ECO:0000313" key="3">
    <source>
        <dbReference type="EMBL" id="MBP2472470.1"/>
    </source>
</evidence>
<reference evidence="3 4" key="1">
    <citation type="submission" date="2021-03" db="EMBL/GenBank/DDBJ databases">
        <title>Sequencing the genomes of 1000 actinobacteria strains.</title>
        <authorList>
            <person name="Klenk H.-P."/>
        </authorList>
    </citation>
    <scope>NUCLEOTIDE SEQUENCE [LARGE SCALE GENOMIC DNA]</scope>
    <source>
        <strain evidence="3 4">DSM 44580</strain>
    </source>
</reference>
<accession>A0ABS5A791</accession>
<gene>
    <name evidence="3" type="ORF">JOF53_001342</name>
</gene>
<protein>
    <recommendedName>
        <fullName evidence="2">Ricin B lectin domain-containing protein</fullName>
    </recommendedName>
</protein>
<dbReference type="SUPFAM" id="SSF50370">
    <property type="entry name" value="Ricin B-like lectins"/>
    <property type="match status" value="1"/>
</dbReference>
<proteinExistence type="predicted"/>
<dbReference type="PROSITE" id="PS50231">
    <property type="entry name" value="RICIN_B_LECTIN"/>
    <property type="match status" value="1"/>
</dbReference>
<evidence type="ECO:0000256" key="1">
    <source>
        <dbReference type="SAM" id="SignalP"/>
    </source>
</evidence>
<evidence type="ECO:0000313" key="4">
    <source>
        <dbReference type="Proteomes" id="UP001519363"/>
    </source>
</evidence>
<feature type="signal peptide" evidence="1">
    <location>
        <begin position="1"/>
        <end position="33"/>
    </location>
</feature>
<evidence type="ECO:0000259" key="2">
    <source>
        <dbReference type="Pfam" id="PF00652"/>
    </source>
</evidence>
<dbReference type="Proteomes" id="UP001519363">
    <property type="component" value="Unassembled WGS sequence"/>
</dbReference>
<dbReference type="Gene3D" id="2.80.10.50">
    <property type="match status" value="1"/>
</dbReference>
<dbReference type="InterPro" id="IPR035992">
    <property type="entry name" value="Ricin_B-like_lectins"/>
</dbReference>
<dbReference type="EMBL" id="JAGIOO010000001">
    <property type="protein sequence ID" value="MBP2472470.1"/>
    <property type="molecule type" value="Genomic_DNA"/>
</dbReference>
<dbReference type="InterPro" id="IPR000772">
    <property type="entry name" value="Ricin_B_lectin"/>
</dbReference>
<sequence length="171" mass="16871">MTTTRRAGTIGRVAAVSVLAAVSMAGGALGAQAEPTAAAAKVCVTQPGEVGHSILNFPCDGGAAQKWTIAPANPEGSAVRLRSGAVEDGCLGAPIAIQGVGLRSVPCGPDRTLFTLPQGTGAAKQIGLKDTNLCVASRNAGIAQVILKPCSAEDASQKWDVPAGAGAVSQG</sequence>
<feature type="domain" description="Ricin B lectin" evidence="2">
    <location>
        <begin position="39"/>
        <end position="159"/>
    </location>
</feature>
<comment type="caution">
    <text evidence="3">The sequence shown here is derived from an EMBL/GenBank/DDBJ whole genome shotgun (WGS) entry which is preliminary data.</text>
</comment>
<organism evidence="3 4">
    <name type="scientific">Crossiella equi</name>
    <dbReference type="NCBI Taxonomy" id="130796"/>
    <lineage>
        <taxon>Bacteria</taxon>
        <taxon>Bacillati</taxon>
        <taxon>Actinomycetota</taxon>
        <taxon>Actinomycetes</taxon>
        <taxon>Pseudonocardiales</taxon>
        <taxon>Pseudonocardiaceae</taxon>
        <taxon>Crossiella</taxon>
    </lineage>
</organism>
<name>A0ABS5A791_9PSEU</name>
<dbReference type="Pfam" id="PF00652">
    <property type="entry name" value="Ricin_B_lectin"/>
    <property type="match status" value="1"/>
</dbReference>
<keyword evidence="1" id="KW-0732">Signal</keyword>
<dbReference type="RefSeq" id="WP_143342824.1">
    <property type="nucleotide sequence ID" value="NZ_JAGIOO010000001.1"/>
</dbReference>
<keyword evidence="4" id="KW-1185">Reference proteome</keyword>